<evidence type="ECO:0000313" key="1">
    <source>
        <dbReference type="EMBL" id="KAH7545573.1"/>
    </source>
</evidence>
<dbReference type="EMBL" id="JAEACU010000001">
    <property type="protein sequence ID" value="KAH7545573.1"/>
    <property type="molecule type" value="Genomic_DNA"/>
</dbReference>
<sequence length="108" mass="11944">MGNKKWAKVNDGQGDSYYQDIAFYNGRFYAMDVMGLTIAVDPSSLEVTQVAAPMSTYGHRYVGFIKTAFIFTGSSFRGVKDDFPGWDAGLFDMEDNVAQPLKSVIGYS</sequence>
<protein>
    <submittedName>
        <fullName evidence="1">Uncharacterized protein</fullName>
    </submittedName>
</protein>
<evidence type="ECO:0000313" key="2">
    <source>
        <dbReference type="Proteomes" id="UP000813462"/>
    </source>
</evidence>
<reference evidence="1" key="1">
    <citation type="journal article" date="2021" name="Front. Plant Sci.">
        <title>Chromosome-Scale Genome Assembly for Chinese Sour Jujube and Insights Into Its Genome Evolution and Domestication Signature.</title>
        <authorList>
            <person name="Shen L.-Y."/>
            <person name="Luo H."/>
            <person name="Wang X.-L."/>
            <person name="Wang X.-M."/>
            <person name="Qiu X.-J."/>
            <person name="Liu H."/>
            <person name="Zhou S.-S."/>
            <person name="Jia K.-H."/>
            <person name="Nie S."/>
            <person name="Bao Y.-T."/>
            <person name="Zhang R.-G."/>
            <person name="Yun Q.-Z."/>
            <person name="Chai Y.-H."/>
            <person name="Lu J.-Y."/>
            <person name="Li Y."/>
            <person name="Zhao S.-W."/>
            <person name="Mao J.-F."/>
            <person name="Jia S.-G."/>
            <person name="Mao Y.-M."/>
        </authorList>
    </citation>
    <scope>NUCLEOTIDE SEQUENCE</scope>
    <source>
        <strain evidence="1">AT0</strain>
        <tissue evidence="1">Leaf</tissue>
    </source>
</reference>
<dbReference type="Proteomes" id="UP000813462">
    <property type="component" value="Unassembled WGS sequence"/>
</dbReference>
<proteinExistence type="predicted"/>
<accession>A0A978W0T9</accession>
<name>A0A978W0T9_ZIZJJ</name>
<comment type="caution">
    <text evidence="1">The sequence shown here is derived from an EMBL/GenBank/DDBJ whole genome shotgun (WGS) entry which is preliminary data.</text>
</comment>
<gene>
    <name evidence="1" type="ORF">FEM48_Zijuj01G0107800</name>
</gene>
<dbReference type="AlphaFoldDB" id="A0A978W0T9"/>
<organism evidence="1 2">
    <name type="scientific">Ziziphus jujuba var. spinosa</name>
    <dbReference type="NCBI Taxonomy" id="714518"/>
    <lineage>
        <taxon>Eukaryota</taxon>
        <taxon>Viridiplantae</taxon>
        <taxon>Streptophyta</taxon>
        <taxon>Embryophyta</taxon>
        <taxon>Tracheophyta</taxon>
        <taxon>Spermatophyta</taxon>
        <taxon>Magnoliopsida</taxon>
        <taxon>eudicotyledons</taxon>
        <taxon>Gunneridae</taxon>
        <taxon>Pentapetalae</taxon>
        <taxon>rosids</taxon>
        <taxon>fabids</taxon>
        <taxon>Rosales</taxon>
        <taxon>Rhamnaceae</taxon>
        <taxon>Paliureae</taxon>
        <taxon>Ziziphus</taxon>
    </lineage>
</organism>